<dbReference type="Proteomes" id="UP000256913">
    <property type="component" value="Unassembled WGS sequence"/>
</dbReference>
<keyword evidence="2" id="KW-0604">Photosystem II</keyword>
<dbReference type="SUPFAM" id="SSF51735">
    <property type="entry name" value="NAD(P)-binding Rossmann-fold domains"/>
    <property type="match status" value="1"/>
</dbReference>
<evidence type="ECO:0000256" key="1">
    <source>
        <dbReference type="ARBA" id="ARBA00022531"/>
    </source>
</evidence>
<accession>A0A3D9ZA44</accession>
<dbReference type="InterPro" id="IPR044256">
    <property type="entry name" value="HCF244-like"/>
</dbReference>
<dbReference type="InterPro" id="IPR016040">
    <property type="entry name" value="NAD(P)-bd_dom"/>
</dbReference>
<proteinExistence type="predicted"/>
<dbReference type="RefSeq" id="WP_116066005.1">
    <property type="nucleotide sequence ID" value="NZ_BONB01000077.1"/>
</dbReference>
<dbReference type="PANTHER" id="PTHR47128:SF2">
    <property type="entry name" value="PROTEIN HIGH CHLOROPHYLL FLUORESCENCE PHENOTYPE 244, CHLOROPLASTIC"/>
    <property type="match status" value="1"/>
</dbReference>
<evidence type="ECO:0000313" key="4">
    <source>
        <dbReference type="EMBL" id="REF94137.1"/>
    </source>
</evidence>
<keyword evidence="5" id="KW-1185">Reference proteome</keyword>
<organism evidence="4 5">
    <name type="scientific">Asanoa ferruginea</name>
    <dbReference type="NCBI Taxonomy" id="53367"/>
    <lineage>
        <taxon>Bacteria</taxon>
        <taxon>Bacillati</taxon>
        <taxon>Actinomycetota</taxon>
        <taxon>Actinomycetes</taxon>
        <taxon>Micromonosporales</taxon>
        <taxon>Micromonosporaceae</taxon>
        <taxon>Asanoa</taxon>
    </lineage>
</organism>
<dbReference type="OrthoDB" id="9771302at2"/>
<protein>
    <submittedName>
        <fullName evidence="4">Uncharacterized protein YbjT (DUF2867 family)</fullName>
    </submittedName>
</protein>
<dbReference type="InterPro" id="IPR036291">
    <property type="entry name" value="NAD(P)-bd_dom_sf"/>
</dbReference>
<sequence length="245" mass="26379">MGDVLVTGGTGNLGRIVVAKLREAGHDVVVLSRRPQPGHSVRGDLRTGQGIPAAVAGVDTILHLATAPRGDAEACSRLIAAAIEAGGAHLVFTSIVGVDRIPLRYYEAKKECERLIETSGLPFTIQRATQFHALVFRLFAAQRRMPLLVAPTCDFQPVHMRDVADRLVEHVSAGPRERVPEIGGPEVRSARSLAQSYLAAANRRRKIAAIGLPGRIFAGFRAGANLTPNHADGTLTFEDYLDERL</sequence>
<dbReference type="GO" id="GO:0009523">
    <property type="term" value="C:photosystem II"/>
    <property type="evidence" value="ECO:0007669"/>
    <property type="project" value="UniProtKB-KW"/>
</dbReference>
<name>A0A3D9ZA44_9ACTN</name>
<feature type="domain" description="NAD(P)-binding" evidence="3">
    <location>
        <begin position="8"/>
        <end position="130"/>
    </location>
</feature>
<dbReference type="GO" id="GO:0015979">
    <property type="term" value="P:photosynthesis"/>
    <property type="evidence" value="ECO:0007669"/>
    <property type="project" value="UniProtKB-KW"/>
</dbReference>
<evidence type="ECO:0000259" key="3">
    <source>
        <dbReference type="Pfam" id="PF13460"/>
    </source>
</evidence>
<dbReference type="EMBL" id="QUMQ01000001">
    <property type="protein sequence ID" value="REF94137.1"/>
    <property type="molecule type" value="Genomic_DNA"/>
</dbReference>
<dbReference type="Pfam" id="PF13460">
    <property type="entry name" value="NAD_binding_10"/>
    <property type="match status" value="1"/>
</dbReference>
<evidence type="ECO:0000313" key="5">
    <source>
        <dbReference type="Proteomes" id="UP000256913"/>
    </source>
</evidence>
<dbReference type="AlphaFoldDB" id="A0A3D9ZA44"/>
<reference evidence="4 5" key="1">
    <citation type="submission" date="2018-08" db="EMBL/GenBank/DDBJ databases">
        <title>Sequencing the genomes of 1000 actinobacteria strains.</title>
        <authorList>
            <person name="Klenk H.-P."/>
        </authorList>
    </citation>
    <scope>NUCLEOTIDE SEQUENCE [LARGE SCALE GENOMIC DNA]</scope>
    <source>
        <strain evidence="4 5">DSM 44099</strain>
    </source>
</reference>
<dbReference type="Gene3D" id="3.40.50.720">
    <property type="entry name" value="NAD(P)-binding Rossmann-like Domain"/>
    <property type="match status" value="1"/>
</dbReference>
<keyword evidence="1" id="KW-0602">Photosynthesis</keyword>
<evidence type="ECO:0000256" key="2">
    <source>
        <dbReference type="ARBA" id="ARBA00023276"/>
    </source>
</evidence>
<dbReference type="PANTHER" id="PTHR47128">
    <property type="match status" value="1"/>
</dbReference>
<gene>
    <name evidence="4" type="ORF">DFJ67_0049</name>
</gene>
<comment type="caution">
    <text evidence="4">The sequence shown here is derived from an EMBL/GenBank/DDBJ whole genome shotgun (WGS) entry which is preliminary data.</text>
</comment>